<keyword evidence="8 13" id="KW-0547">Nucleotide-binding</keyword>
<dbReference type="Proteomes" id="UP000528322">
    <property type="component" value="Unassembled WGS sequence"/>
</dbReference>
<dbReference type="GO" id="GO:0006228">
    <property type="term" value="P:UTP biosynthetic process"/>
    <property type="evidence" value="ECO:0007669"/>
    <property type="project" value="UniProtKB-UniRule"/>
</dbReference>
<dbReference type="InterPro" id="IPR034907">
    <property type="entry name" value="NDK-like_dom"/>
</dbReference>
<protein>
    <recommendedName>
        <fullName evidence="3 13">Nucleoside diphosphate kinase</fullName>
        <shortName evidence="13">NDK</shortName>
        <shortName evidence="13">NDP kinase</shortName>
        <ecNumber evidence="2 13">2.7.4.6</ecNumber>
    </recommendedName>
    <alternativeName>
        <fullName evidence="13">Nucleoside-2-P kinase</fullName>
    </alternativeName>
</protein>
<dbReference type="GO" id="GO:0005737">
    <property type="term" value="C:cytoplasm"/>
    <property type="evidence" value="ECO:0007669"/>
    <property type="project" value="UniProtKB-SubCell"/>
</dbReference>
<evidence type="ECO:0000256" key="10">
    <source>
        <dbReference type="ARBA" id="ARBA00022840"/>
    </source>
</evidence>
<dbReference type="PANTHER" id="PTHR46161:SF3">
    <property type="entry name" value="NUCLEOSIDE DIPHOSPHATE KINASE DDB_G0292928-RELATED"/>
    <property type="match status" value="1"/>
</dbReference>
<evidence type="ECO:0000256" key="4">
    <source>
        <dbReference type="ARBA" id="ARBA00022490"/>
    </source>
</evidence>
<evidence type="ECO:0000256" key="11">
    <source>
        <dbReference type="ARBA" id="ARBA00022842"/>
    </source>
</evidence>
<dbReference type="EMBL" id="JACHID010000016">
    <property type="protein sequence ID" value="MBB5022766.1"/>
    <property type="molecule type" value="Genomic_DNA"/>
</dbReference>
<evidence type="ECO:0000256" key="3">
    <source>
        <dbReference type="ARBA" id="ARBA00017632"/>
    </source>
</evidence>
<dbReference type="Pfam" id="PF00334">
    <property type="entry name" value="NDK"/>
    <property type="match status" value="1"/>
</dbReference>
<comment type="cofactor">
    <cofactor evidence="13">
        <name>Mg(2+)</name>
        <dbReference type="ChEBI" id="CHEBI:18420"/>
    </cofactor>
</comment>
<keyword evidence="10 13" id="KW-0067">ATP-binding</keyword>
<comment type="function">
    <text evidence="13">Major role in the synthesis of nucleoside triphosphates other than ATP. The ATP gamma phosphate is transferred to the NDP beta phosphate via a ping-pong mechanism, using a phosphorylated active-site intermediate.</text>
</comment>
<evidence type="ECO:0000259" key="17">
    <source>
        <dbReference type="SMART" id="SM00562"/>
    </source>
</evidence>
<evidence type="ECO:0000256" key="12">
    <source>
        <dbReference type="ARBA" id="ARBA00023080"/>
    </source>
</evidence>
<dbReference type="FunFam" id="3.30.70.141:FF:000003">
    <property type="entry name" value="Nucleoside diphosphate kinase"/>
    <property type="match status" value="1"/>
</dbReference>
<sequence>MNQTFAMIKPDAVERGLTGKIINRIEEAGFTIVAMKKVQLSLQDAQNFYAVHKERPFFGELTQFMSRSPIVALVLQKDNAYSAWRDLMGATNPTEAADGTIRKEFGQSIGENATHGSDSEENAIAEISFFFSQFEINR</sequence>
<keyword evidence="12 13" id="KW-0546">Nucleotide metabolism</keyword>
<dbReference type="PROSITE" id="PS00469">
    <property type="entry name" value="NDPK"/>
    <property type="match status" value="1"/>
</dbReference>
<name>A0A7W7Y615_9BACT</name>
<feature type="binding site" evidence="13 14">
    <location>
        <position position="91"/>
    </location>
    <ligand>
        <name>ATP</name>
        <dbReference type="ChEBI" id="CHEBI:30616"/>
    </ligand>
</feature>
<comment type="catalytic activity">
    <reaction evidence="13">
        <text>a ribonucleoside 5'-diphosphate + ATP = a ribonucleoside 5'-triphosphate + ADP</text>
        <dbReference type="Rhea" id="RHEA:18113"/>
        <dbReference type="ChEBI" id="CHEBI:30616"/>
        <dbReference type="ChEBI" id="CHEBI:57930"/>
        <dbReference type="ChEBI" id="CHEBI:61557"/>
        <dbReference type="ChEBI" id="CHEBI:456216"/>
        <dbReference type="EC" id="2.7.4.6"/>
    </reaction>
</comment>
<proteinExistence type="inferred from homology"/>
<accession>A0A7W7Y615</accession>
<dbReference type="GO" id="GO:0006241">
    <property type="term" value="P:CTP biosynthetic process"/>
    <property type="evidence" value="ECO:0007669"/>
    <property type="project" value="UniProtKB-UniRule"/>
</dbReference>
<evidence type="ECO:0000256" key="8">
    <source>
        <dbReference type="ARBA" id="ARBA00022741"/>
    </source>
</evidence>
<evidence type="ECO:0000256" key="14">
    <source>
        <dbReference type="PROSITE-ProRule" id="PRU00706"/>
    </source>
</evidence>
<dbReference type="InterPro" id="IPR023005">
    <property type="entry name" value="Nucleoside_diP_kinase_AS"/>
</dbReference>
<dbReference type="Gene3D" id="3.30.70.141">
    <property type="entry name" value="Nucleoside diphosphate kinase-like domain"/>
    <property type="match status" value="1"/>
</dbReference>
<keyword evidence="5 13" id="KW-0597">Phosphoprotein</keyword>
<dbReference type="PANTHER" id="PTHR46161">
    <property type="entry name" value="NUCLEOSIDE DIPHOSPHATE KINASE"/>
    <property type="match status" value="1"/>
</dbReference>
<evidence type="ECO:0000256" key="2">
    <source>
        <dbReference type="ARBA" id="ARBA00012966"/>
    </source>
</evidence>
<keyword evidence="6 13" id="KW-0808">Transferase</keyword>
<evidence type="ECO:0000313" key="19">
    <source>
        <dbReference type="Proteomes" id="UP000528322"/>
    </source>
</evidence>
<dbReference type="CDD" id="cd04413">
    <property type="entry name" value="NDPk_I"/>
    <property type="match status" value="1"/>
</dbReference>
<evidence type="ECO:0000256" key="1">
    <source>
        <dbReference type="ARBA" id="ARBA00008142"/>
    </source>
</evidence>
<feature type="binding site" evidence="13 14">
    <location>
        <position position="102"/>
    </location>
    <ligand>
        <name>ATP</name>
        <dbReference type="ChEBI" id="CHEBI:30616"/>
    </ligand>
</feature>
<dbReference type="NCBIfam" id="NF001908">
    <property type="entry name" value="PRK00668.1"/>
    <property type="match status" value="1"/>
</dbReference>
<feature type="binding site" evidence="13 14">
    <location>
        <position position="9"/>
    </location>
    <ligand>
        <name>ATP</name>
        <dbReference type="ChEBI" id="CHEBI:30616"/>
    </ligand>
</feature>
<keyword evidence="4 13" id="KW-0963">Cytoplasm</keyword>
<dbReference type="SMART" id="SM00562">
    <property type="entry name" value="NDK"/>
    <property type="match status" value="1"/>
</dbReference>
<organism evidence="18 19">
    <name type="scientific">Desulfurispira natronophila</name>
    <dbReference type="NCBI Taxonomy" id="682562"/>
    <lineage>
        <taxon>Bacteria</taxon>
        <taxon>Pseudomonadati</taxon>
        <taxon>Chrysiogenota</taxon>
        <taxon>Chrysiogenia</taxon>
        <taxon>Chrysiogenales</taxon>
        <taxon>Chrysiogenaceae</taxon>
        <taxon>Desulfurispira</taxon>
    </lineage>
</organism>
<dbReference type="RefSeq" id="WP_183733890.1">
    <property type="nucleotide sequence ID" value="NZ_JACHID010000016.1"/>
</dbReference>
<dbReference type="InterPro" id="IPR036850">
    <property type="entry name" value="NDK-like_dom_sf"/>
</dbReference>
<evidence type="ECO:0000313" key="18">
    <source>
        <dbReference type="EMBL" id="MBB5022766.1"/>
    </source>
</evidence>
<evidence type="ECO:0000256" key="5">
    <source>
        <dbReference type="ARBA" id="ARBA00022553"/>
    </source>
</evidence>
<dbReference type="SUPFAM" id="SSF54919">
    <property type="entry name" value="Nucleoside diphosphate kinase, NDK"/>
    <property type="match status" value="1"/>
</dbReference>
<dbReference type="GO" id="GO:0046872">
    <property type="term" value="F:metal ion binding"/>
    <property type="evidence" value="ECO:0007669"/>
    <property type="project" value="UniProtKB-KW"/>
</dbReference>
<comment type="similarity">
    <text evidence="1 13 14 15">Belongs to the NDK family.</text>
</comment>
<feature type="active site" description="Pros-phosphohistidine intermediate" evidence="13 14">
    <location>
        <position position="115"/>
    </location>
</feature>
<comment type="caution">
    <text evidence="18">The sequence shown here is derived from an EMBL/GenBank/DDBJ whole genome shotgun (WGS) entry which is preliminary data.</text>
</comment>
<dbReference type="PROSITE" id="PS51374">
    <property type="entry name" value="NDPK_LIKE"/>
    <property type="match status" value="1"/>
</dbReference>
<reference evidence="18 19" key="1">
    <citation type="submission" date="2020-08" db="EMBL/GenBank/DDBJ databases">
        <title>Genomic Encyclopedia of Type Strains, Phase IV (KMG-IV): sequencing the most valuable type-strain genomes for metagenomic binning, comparative biology and taxonomic classification.</title>
        <authorList>
            <person name="Goeker M."/>
        </authorList>
    </citation>
    <scope>NUCLEOTIDE SEQUENCE [LARGE SCALE GENOMIC DNA]</scope>
    <source>
        <strain evidence="18 19">DSM 22071</strain>
    </source>
</reference>
<dbReference type="EC" id="2.7.4.6" evidence="2 13"/>
<dbReference type="GO" id="GO:0006183">
    <property type="term" value="P:GTP biosynthetic process"/>
    <property type="evidence" value="ECO:0007669"/>
    <property type="project" value="UniProtKB-UniRule"/>
</dbReference>
<dbReference type="AlphaFoldDB" id="A0A7W7Y615"/>
<evidence type="ECO:0000256" key="7">
    <source>
        <dbReference type="ARBA" id="ARBA00022723"/>
    </source>
</evidence>
<keyword evidence="9 13" id="KW-0418">Kinase</keyword>
<feature type="binding site" evidence="13 14">
    <location>
        <position position="112"/>
    </location>
    <ligand>
        <name>ATP</name>
        <dbReference type="ChEBI" id="CHEBI:30616"/>
    </ligand>
</feature>
<feature type="binding site" evidence="13 14">
    <location>
        <position position="57"/>
    </location>
    <ligand>
        <name>ATP</name>
        <dbReference type="ChEBI" id="CHEBI:30616"/>
    </ligand>
</feature>
<gene>
    <name evidence="13" type="primary">ndk</name>
    <name evidence="18" type="ORF">HNR37_002110</name>
</gene>
<evidence type="ECO:0000256" key="15">
    <source>
        <dbReference type="RuleBase" id="RU004011"/>
    </source>
</evidence>
<evidence type="ECO:0000256" key="13">
    <source>
        <dbReference type="HAMAP-Rule" id="MF_00451"/>
    </source>
</evidence>
<keyword evidence="7 13" id="KW-0479">Metal-binding</keyword>
<keyword evidence="11 13" id="KW-0460">Magnesium</keyword>
<evidence type="ECO:0000256" key="6">
    <source>
        <dbReference type="ARBA" id="ARBA00022679"/>
    </source>
</evidence>
<comment type="subcellular location">
    <subcellularLocation>
        <location evidence="13">Cytoplasm</location>
    </subcellularLocation>
</comment>
<keyword evidence="19" id="KW-1185">Reference proteome</keyword>
<dbReference type="InterPro" id="IPR001564">
    <property type="entry name" value="Nucleoside_diP_kinase"/>
</dbReference>
<dbReference type="GO" id="GO:0005524">
    <property type="term" value="F:ATP binding"/>
    <property type="evidence" value="ECO:0007669"/>
    <property type="project" value="UniProtKB-UniRule"/>
</dbReference>
<dbReference type="HAMAP" id="MF_00451">
    <property type="entry name" value="NDP_kinase"/>
    <property type="match status" value="1"/>
</dbReference>
<dbReference type="PRINTS" id="PR01243">
    <property type="entry name" value="NUCDPKINASE"/>
</dbReference>
<evidence type="ECO:0000256" key="16">
    <source>
        <dbReference type="RuleBase" id="RU004013"/>
    </source>
</evidence>
<comment type="catalytic activity">
    <reaction evidence="13 16">
        <text>a 2'-deoxyribonucleoside 5'-diphosphate + ATP = a 2'-deoxyribonucleoside 5'-triphosphate + ADP</text>
        <dbReference type="Rhea" id="RHEA:44640"/>
        <dbReference type="ChEBI" id="CHEBI:30616"/>
        <dbReference type="ChEBI" id="CHEBI:61560"/>
        <dbReference type="ChEBI" id="CHEBI:73316"/>
        <dbReference type="ChEBI" id="CHEBI:456216"/>
        <dbReference type="EC" id="2.7.4.6"/>
    </reaction>
</comment>
<comment type="subunit">
    <text evidence="13">Homotetramer.</text>
</comment>
<feature type="domain" description="Nucleoside diphosphate kinase-like" evidence="17">
    <location>
        <begin position="1"/>
        <end position="138"/>
    </location>
</feature>
<dbReference type="GO" id="GO:0004550">
    <property type="term" value="F:nucleoside diphosphate kinase activity"/>
    <property type="evidence" value="ECO:0007669"/>
    <property type="project" value="UniProtKB-UniRule"/>
</dbReference>
<evidence type="ECO:0000256" key="9">
    <source>
        <dbReference type="ARBA" id="ARBA00022777"/>
    </source>
</evidence>
<feature type="binding site" evidence="13 14">
    <location>
        <position position="85"/>
    </location>
    <ligand>
        <name>ATP</name>
        <dbReference type="ChEBI" id="CHEBI:30616"/>
    </ligand>
</feature>